<name>A0A6P5E9L4_ANACO</name>
<organism evidence="17 18">
    <name type="scientific">Ananas comosus</name>
    <name type="common">Pineapple</name>
    <name type="synonym">Ananas ananas</name>
    <dbReference type="NCBI Taxonomy" id="4615"/>
    <lineage>
        <taxon>Eukaryota</taxon>
        <taxon>Viridiplantae</taxon>
        <taxon>Streptophyta</taxon>
        <taxon>Embryophyta</taxon>
        <taxon>Tracheophyta</taxon>
        <taxon>Spermatophyta</taxon>
        <taxon>Magnoliopsida</taxon>
        <taxon>Liliopsida</taxon>
        <taxon>Poales</taxon>
        <taxon>Bromeliaceae</taxon>
        <taxon>Bromelioideae</taxon>
        <taxon>Ananas</taxon>
    </lineage>
</organism>
<dbReference type="InterPro" id="IPR011009">
    <property type="entry name" value="Kinase-like_dom_sf"/>
</dbReference>
<reference evidence="18" key="2">
    <citation type="submission" date="2025-08" db="UniProtKB">
        <authorList>
            <consortium name="RefSeq"/>
        </authorList>
    </citation>
    <scope>IDENTIFICATION</scope>
    <source>
        <tissue evidence="18">Leaf</tissue>
    </source>
</reference>
<dbReference type="Pfam" id="PF13947">
    <property type="entry name" value="GUB_WAK_bind"/>
    <property type="match status" value="1"/>
</dbReference>
<dbReference type="PROSITE" id="PS50011">
    <property type="entry name" value="PROTEIN_KINASE_DOM"/>
    <property type="match status" value="1"/>
</dbReference>
<keyword evidence="11" id="KW-1015">Disulfide bond</keyword>
<keyword evidence="12" id="KW-0325">Glycoprotein</keyword>
<dbReference type="FunFam" id="1.10.510.10:FF:000084">
    <property type="entry name" value="Wall-associated receptor kinase 2"/>
    <property type="match status" value="1"/>
</dbReference>
<evidence type="ECO:0000313" key="18">
    <source>
        <dbReference type="RefSeq" id="XP_020079677.1"/>
    </source>
</evidence>
<dbReference type="GO" id="GO:0007166">
    <property type="term" value="P:cell surface receptor signaling pathway"/>
    <property type="evidence" value="ECO:0007669"/>
    <property type="project" value="InterPro"/>
</dbReference>
<feature type="chain" id="PRO_5028043398" evidence="14">
    <location>
        <begin position="36"/>
        <end position="755"/>
    </location>
</feature>
<dbReference type="InterPro" id="IPR025287">
    <property type="entry name" value="WAK_GUB"/>
</dbReference>
<dbReference type="Gene3D" id="1.10.510.10">
    <property type="entry name" value="Transferase(Phosphotransferase) domain 1"/>
    <property type="match status" value="1"/>
</dbReference>
<keyword evidence="3" id="KW-0808">Transferase</keyword>
<dbReference type="SMART" id="SM00179">
    <property type="entry name" value="EGF_CA"/>
    <property type="match status" value="1"/>
</dbReference>
<keyword evidence="13" id="KW-0245">EGF-like domain</keyword>
<dbReference type="FunFam" id="2.10.25.10:FF:000355">
    <property type="entry name" value="Wall-associated receptor kinase 3"/>
    <property type="match status" value="1"/>
</dbReference>
<evidence type="ECO:0000259" key="16">
    <source>
        <dbReference type="PROSITE" id="PS50026"/>
    </source>
</evidence>
<dbReference type="GO" id="GO:0005509">
    <property type="term" value="F:calcium ion binding"/>
    <property type="evidence" value="ECO:0007669"/>
    <property type="project" value="InterPro"/>
</dbReference>
<dbReference type="GO" id="GO:0030247">
    <property type="term" value="F:polysaccharide binding"/>
    <property type="evidence" value="ECO:0007669"/>
    <property type="project" value="InterPro"/>
</dbReference>
<evidence type="ECO:0000256" key="7">
    <source>
        <dbReference type="ARBA" id="ARBA00022777"/>
    </source>
</evidence>
<evidence type="ECO:0000256" key="13">
    <source>
        <dbReference type="PROSITE-ProRule" id="PRU00076"/>
    </source>
</evidence>
<sequence>MGLALPLMLSKSLMLSSFLLMQLLLQLSIIPSISAAMTAPWPMALPGCPDKCGNISIPYPFGIGPNCFRIDVYEIYEEPYQITCNNSFSPPKAFLQTGNVEVIDISISPAEVRVYNSIARNCIKKRSVDSFSASITIHMPFRFSNRRNKFTALGCYTLAYFVGETEQHFSSGCASFCDSLESTTNGSCAGIGCCQTAIPKDVNKFEMQWGFKTNPVSNVTPCSYAMLVEDEWYDFTSSDLLRFDSKNKNGVPVVLDWAIGDLTCQVAKGKQNYACRSKNSDCYESAIGVGYLCNCSKGYKGNPYLDNGCIDINECEHPDQYPCHGKCTNTPGGYNCTCPQGTRGNPLYENCTRIPEKFPFAAKLAVGASITATIALALCSLTIIKLQKRRHKKEKDEYFKQNGGLRLYEEMRSRQVDTICIFTEKDLEKATNNFDKERILGCGGRGMVFKGILENNREVAIKKSRIVDEDQKEEFVNEIIILSQINHKNVVKLLGCCLEVDVPMLVYDFISNGTLFDFLHGNTNAISLDARLKIAMESAAALAYLHSSTSRSILHGDVKSLNILLDENYGAKVSDFGASKLVPLDEAEFVMFVQGTLGYLDPECLYNHQITEKSDVYSFGVVLLELITRKKAIYRDGTNERKSLASSFVSAVDQNKLCDILDDQIVEEGVMEVLQELAELAMQCLQFKGEERPTMKEVTEGLQILIKFKCHPWGQKNSEETESLLGGELPTHTVPDAVMYHSQEDSAMLNIEAGR</sequence>
<evidence type="ECO:0000256" key="3">
    <source>
        <dbReference type="ARBA" id="ARBA00022679"/>
    </source>
</evidence>
<dbReference type="GO" id="GO:0004674">
    <property type="term" value="F:protein serine/threonine kinase activity"/>
    <property type="evidence" value="ECO:0007669"/>
    <property type="project" value="UniProtKB-KW"/>
</dbReference>
<comment type="caution">
    <text evidence="13">Lacks conserved residue(s) required for the propagation of feature annotation.</text>
</comment>
<dbReference type="PROSITE" id="PS00108">
    <property type="entry name" value="PROTEIN_KINASE_ST"/>
    <property type="match status" value="1"/>
</dbReference>
<evidence type="ECO:0000256" key="12">
    <source>
        <dbReference type="ARBA" id="ARBA00023180"/>
    </source>
</evidence>
<dbReference type="RefSeq" id="XP_020079677.1">
    <property type="nucleotide sequence ID" value="XM_020224088.1"/>
</dbReference>
<dbReference type="GO" id="GO:0005524">
    <property type="term" value="F:ATP binding"/>
    <property type="evidence" value="ECO:0007669"/>
    <property type="project" value="UniProtKB-KW"/>
</dbReference>
<evidence type="ECO:0000256" key="9">
    <source>
        <dbReference type="ARBA" id="ARBA00022989"/>
    </source>
</evidence>
<keyword evidence="2" id="KW-0723">Serine/threonine-protein kinase</keyword>
<dbReference type="PROSITE" id="PS00010">
    <property type="entry name" value="ASX_HYDROXYL"/>
    <property type="match status" value="1"/>
</dbReference>
<keyword evidence="4" id="KW-0812">Transmembrane</keyword>
<feature type="signal peptide" evidence="14">
    <location>
        <begin position="1"/>
        <end position="35"/>
    </location>
</feature>
<evidence type="ECO:0000259" key="15">
    <source>
        <dbReference type="PROSITE" id="PS50011"/>
    </source>
</evidence>
<dbReference type="CDD" id="cd00054">
    <property type="entry name" value="EGF_CA"/>
    <property type="match status" value="1"/>
</dbReference>
<feature type="domain" description="Protein kinase" evidence="15">
    <location>
        <begin position="434"/>
        <end position="714"/>
    </location>
</feature>
<dbReference type="InterPro" id="IPR008271">
    <property type="entry name" value="Ser/Thr_kinase_AS"/>
</dbReference>
<proteinExistence type="predicted"/>
<dbReference type="PROSITE" id="PS01187">
    <property type="entry name" value="EGF_CA"/>
    <property type="match status" value="1"/>
</dbReference>
<dbReference type="FunFam" id="3.30.200.20:FF:000043">
    <property type="entry name" value="Wall-associated receptor kinase 2"/>
    <property type="match status" value="1"/>
</dbReference>
<dbReference type="SMART" id="SM00181">
    <property type="entry name" value="EGF"/>
    <property type="match status" value="2"/>
</dbReference>
<evidence type="ECO:0000256" key="8">
    <source>
        <dbReference type="ARBA" id="ARBA00022840"/>
    </source>
</evidence>
<dbReference type="InterPro" id="IPR000742">
    <property type="entry name" value="EGF"/>
</dbReference>
<evidence type="ECO:0000256" key="1">
    <source>
        <dbReference type="ARBA" id="ARBA00004479"/>
    </source>
</evidence>
<dbReference type="PROSITE" id="PS50026">
    <property type="entry name" value="EGF_3"/>
    <property type="match status" value="1"/>
</dbReference>
<evidence type="ECO:0000256" key="10">
    <source>
        <dbReference type="ARBA" id="ARBA00023136"/>
    </source>
</evidence>
<keyword evidence="10" id="KW-0472">Membrane</keyword>
<evidence type="ECO:0000313" key="17">
    <source>
        <dbReference type="Proteomes" id="UP000515123"/>
    </source>
</evidence>
<reference evidence="17" key="1">
    <citation type="journal article" date="2015" name="Nat. Genet.">
        <title>The pineapple genome and the evolution of CAM photosynthesis.</title>
        <authorList>
            <person name="Ming R."/>
            <person name="VanBuren R."/>
            <person name="Wai C.M."/>
            <person name="Tang H."/>
            <person name="Schatz M.C."/>
            <person name="Bowers J.E."/>
            <person name="Lyons E."/>
            <person name="Wang M.L."/>
            <person name="Chen J."/>
            <person name="Biggers E."/>
            <person name="Zhang J."/>
            <person name="Huang L."/>
            <person name="Zhang L."/>
            <person name="Miao W."/>
            <person name="Zhang J."/>
            <person name="Ye Z."/>
            <person name="Miao C."/>
            <person name="Lin Z."/>
            <person name="Wang H."/>
            <person name="Zhou H."/>
            <person name="Yim W.C."/>
            <person name="Priest H.D."/>
            <person name="Zheng C."/>
            <person name="Woodhouse M."/>
            <person name="Edger P.P."/>
            <person name="Guyot R."/>
            <person name="Guo H.B."/>
            <person name="Guo H."/>
            <person name="Zheng G."/>
            <person name="Singh R."/>
            <person name="Sharma A."/>
            <person name="Min X."/>
            <person name="Zheng Y."/>
            <person name="Lee H."/>
            <person name="Gurtowski J."/>
            <person name="Sedlazeck F.J."/>
            <person name="Harkess A."/>
            <person name="McKain M.R."/>
            <person name="Liao Z."/>
            <person name="Fang J."/>
            <person name="Liu J."/>
            <person name="Zhang X."/>
            <person name="Zhang Q."/>
            <person name="Hu W."/>
            <person name="Qin Y."/>
            <person name="Wang K."/>
            <person name="Chen L.Y."/>
            <person name="Shirley N."/>
            <person name="Lin Y.R."/>
            <person name="Liu L.Y."/>
            <person name="Hernandez A.G."/>
            <person name="Wright C.L."/>
            <person name="Bulone V."/>
            <person name="Tuskan G.A."/>
            <person name="Heath K."/>
            <person name="Zee F."/>
            <person name="Moore P.H."/>
            <person name="Sunkar R."/>
            <person name="Leebens-Mack J.H."/>
            <person name="Mockler T."/>
            <person name="Bennetzen J.L."/>
            <person name="Freeling M."/>
            <person name="Sankoff D."/>
            <person name="Paterson A.H."/>
            <person name="Zhu X."/>
            <person name="Yang X."/>
            <person name="Smith J.A."/>
            <person name="Cushman J.C."/>
            <person name="Paull R.E."/>
            <person name="Yu Q."/>
        </authorList>
    </citation>
    <scope>NUCLEOTIDE SEQUENCE [LARGE SCALE GENOMIC DNA]</scope>
    <source>
        <strain evidence="17">cv. F153</strain>
    </source>
</reference>
<feature type="domain" description="EGF-like" evidence="16">
    <location>
        <begin position="311"/>
        <end position="352"/>
    </location>
</feature>
<keyword evidence="17" id="KW-1185">Reference proteome</keyword>
<accession>A0A6P5E9L4</accession>
<keyword evidence="5 14" id="KW-0732">Signal</keyword>
<dbReference type="GeneID" id="109703484"/>
<dbReference type="InterPro" id="IPR018097">
    <property type="entry name" value="EGF_Ca-bd_CS"/>
</dbReference>
<dbReference type="Gene3D" id="3.30.200.20">
    <property type="entry name" value="Phosphorylase Kinase, domain 1"/>
    <property type="match status" value="1"/>
</dbReference>
<evidence type="ECO:0000256" key="5">
    <source>
        <dbReference type="ARBA" id="ARBA00022729"/>
    </source>
</evidence>
<protein>
    <submittedName>
        <fullName evidence="18">Wall-associated receptor kinase-like 16</fullName>
    </submittedName>
</protein>
<evidence type="ECO:0000256" key="11">
    <source>
        <dbReference type="ARBA" id="ARBA00023157"/>
    </source>
</evidence>
<evidence type="ECO:0000256" key="6">
    <source>
        <dbReference type="ARBA" id="ARBA00022741"/>
    </source>
</evidence>
<gene>
    <name evidence="18" type="primary">LOC109703484</name>
</gene>
<dbReference type="InterPro" id="IPR001881">
    <property type="entry name" value="EGF-like_Ca-bd_dom"/>
</dbReference>
<keyword evidence="8" id="KW-0067">ATP-binding</keyword>
<dbReference type="Pfam" id="PF07714">
    <property type="entry name" value="PK_Tyr_Ser-Thr"/>
    <property type="match status" value="1"/>
</dbReference>
<dbReference type="InterPro" id="IPR000719">
    <property type="entry name" value="Prot_kinase_dom"/>
</dbReference>
<dbReference type="InterPro" id="IPR001245">
    <property type="entry name" value="Ser-Thr/Tyr_kinase_cat_dom"/>
</dbReference>
<dbReference type="SMART" id="SM00220">
    <property type="entry name" value="S_TKc"/>
    <property type="match status" value="1"/>
</dbReference>
<dbReference type="SUPFAM" id="SSF56112">
    <property type="entry name" value="Protein kinase-like (PK-like)"/>
    <property type="match status" value="1"/>
</dbReference>
<comment type="subcellular location">
    <subcellularLocation>
        <location evidence="1">Membrane</location>
        <topology evidence="1">Single-pass type I membrane protein</topology>
    </subcellularLocation>
</comment>
<dbReference type="AlphaFoldDB" id="A0A6P5E9L4"/>
<dbReference type="Proteomes" id="UP000515123">
    <property type="component" value="Linkage group 25"/>
</dbReference>
<dbReference type="PANTHER" id="PTHR27005:SF59">
    <property type="entry name" value="OS12G0615300 PROTEIN"/>
    <property type="match status" value="1"/>
</dbReference>
<dbReference type="GO" id="GO:0005886">
    <property type="term" value="C:plasma membrane"/>
    <property type="evidence" value="ECO:0007669"/>
    <property type="project" value="TreeGrafter"/>
</dbReference>
<keyword evidence="6" id="KW-0547">Nucleotide-binding</keyword>
<dbReference type="PANTHER" id="PTHR27005">
    <property type="entry name" value="WALL-ASSOCIATED RECEPTOR KINASE-LIKE 21"/>
    <property type="match status" value="1"/>
</dbReference>
<dbReference type="SUPFAM" id="SSF57196">
    <property type="entry name" value="EGF/Laminin"/>
    <property type="match status" value="1"/>
</dbReference>
<evidence type="ECO:0000256" key="14">
    <source>
        <dbReference type="SAM" id="SignalP"/>
    </source>
</evidence>
<evidence type="ECO:0000256" key="4">
    <source>
        <dbReference type="ARBA" id="ARBA00022692"/>
    </source>
</evidence>
<keyword evidence="9" id="KW-1133">Transmembrane helix</keyword>
<dbReference type="InterPro" id="IPR045274">
    <property type="entry name" value="WAK-like"/>
</dbReference>
<evidence type="ECO:0000256" key="2">
    <source>
        <dbReference type="ARBA" id="ARBA00022527"/>
    </source>
</evidence>
<keyword evidence="7" id="KW-0418">Kinase</keyword>
<dbReference type="Gene3D" id="2.10.25.10">
    <property type="entry name" value="Laminin"/>
    <property type="match status" value="1"/>
</dbReference>
<dbReference type="InterPro" id="IPR000152">
    <property type="entry name" value="EGF-type_Asp/Asn_hydroxyl_site"/>
</dbReference>
<dbReference type="OrthoDB" id="593082at2759"/>